<dbReference type="PANTHER" id="PTHR34798">
    <property type="entry name" value="PROTEIN TIME FOR COFFEE"/>
    <property type="match status" value="1"/>
</dbReference>
<name>A0A9E7G099_9LILI</name>
<evidence type="ECO:0000256" key="1">
    <source>
        <dbReference type="SAM" id="MobiDB-lite"/>
    </source>
</evidence>
<feature type="compositionally biased region" description="Low complexity" evidence="1">
    <location>
        <begin position="1327"/>
        <end position="1342"/>
    </location>
</feature>
<feature type="compositionally biased region" description="Polar residues" evidence="1">
    <location>
        <begin position="200"/>
        <end position="210"/>
    </location>
</feature>
<feature type="region of interest" description="Disordered" evidence="1">
    <location>
        <begin position="866"/>
        <end position="888"/>
    </location>
</feature>
<dbReference type="Proteomes" id="UP001055439">
    <property type="component" value="Chromosome 5"/>
</dbReference>
<feature type="compositionally biased region" description="Polar residues" evidence="1">
    <location>
        <begin position="1112"/>
        <end position="1124"/>
    </location>
</feature>
<dbReference type="PANTHER" id="PTHR34798:SF2">
    <property type="entry name" value="PROTEIN TIME FOR COFFEE"/>
    <property type="match status" value="1"/>
</dbReference>
<evidence type="ECO:0000313" key="2">
    <source>
        <dbReference type="EMBL" id="URE05220.1"/>
    </source>
</evidence>
<feature type="region of interest" description="Disordered" evidence="1">
    <location>
        <begin position="1263"/>
        <end position="1382"/>
    </location>
</feature>
<gene>
    <name evidence="2" type="ORF">MUK42_21262</name>
</gene>
<dbReference type="OrthoDB" id="784889at2759"/>
<feature type="region of interest" description="Disordered" evidence="1">
    <location>
        <begin position="271"/>
        <end position="373"/>
    </location>
</feature>
<feature type="compositionally biased region" description="Low complexity" evidence="1">
    <location>
        <begin position="1372"/>
        <end position="1381"/>
    </location>
</feature>
<feature type="compositionally biased region" description="Low complexity" evidence="1">
    <location>
        <begin position="1143"/>
        <end position="1174"/>
    </location>
</feature>
<feature type="region of interest" description="Disordered" evidence="1">
    <location>
        <begin position="460"/>
        <end position="524"/>
    </location>
</feature>
<feature type="compositionally biased region" description="Low complexity" evidence="1">
    <location>
        <begin position="1420"/>
        <end position="1438"/>
    </location>
</feature>
<dbReference type="EMBL" id="CP097507">
    <property type="protein sequence ID" value="URE05220.1"/>
    <property type="molecule type" value="Genomic_DNA"/>
</dbReference>
<protein>
    <submittedName>
        <fullName evidence="2">Protein TIME FOR</fullName>
    </submittedName>
</protein>
<organism evidence="2 3">
    <name type="scientific">Musa troglodytarum</name>
    <name type="common">fe'i banana</name>
    <dbReference type="NCBI Taxonomy" id="320322"/>
    <lineage>
        <taxon>Eukaryota</taxon>
        <taxon>Viridiplantae</taxon>
        <taxon>Streptophyta</taxon>
        <taxon>Embryophyta</taxon>
        <taxon>Tracheophyta</taxon>
        <taxon>Spermatophyta</taxon>
        <taxon>Magnoliopsida</taxon>
        <taxon>Liliopsida</taxon>
        <taxon>Zingiberales</taxon>
        <taxon>Musaceae</taxon>
        <taxon>Musa</taxon>
    </lineage>
</organism>
<feature type="region of interest" description="Disordered" evidence="1">
    <location>
        <begin position="172"/>
        <end position="253"/>
    </location>
</feature>
<dbReference type="GO" id="GO:0005634">
    <property type="term" value="C:nucleus"/>
    <property type="evidence" value="ECO:0007669"/>
    <property type="project" value="TreeGrafter"/>
</dbReference>
<feature type="compositionally biased region" description="Low complexity" evidence="1">
    <location>
        <begin position="128"/>
        <end position="138"/>
    </location>
</feature>
<feature type="compositionally biased region" description="Acidic residues" evidence="1">
    <location>
        <begin position="93"/>
        <end position="113"/>
    </location>
</feature>
<feature type="compositionally biased region" description="Gly residues" evidence="1">
    <location>
        <begin position="189"/>
        <end position="199"/>
    </location>
</feature>
<proteinExistence type="predicted"/>
<feature type="compositionally biased region" description="Low complexity" evidence="1">
    <location>
        <begin position="300"/>
        <end position="315"/>
    </location>
</feature>
<feature type="compositionally biased region" description="Low complexity" evidence="1">
    <location>
        <begin position="211"/>
        <end position="227"/>
    </location>
</feature>
<feature type="compositionally biased region" description="Gly residues" evidence="1">
    <location>
        <begin position="20"/>
        <end position="29"/>
    </location>
</feature>
<accession>A0A9E7G099</accession>
<feature type="compositionally biased region" description="Pro residues" evidence="1">
    <location>
        <begin position="118"/>
        <end position="127"/>
    </location>
</feature>
<feature type="compositionally biased region" description="Basic and acidic residues" evidence="1">
    <location>
        <begin position="277"/>
        <end position="288"/>
    </location>
</feature>
<feature type="compositionally biased region" description="Basic and acidic residues" evidence="1">
    <location>
        <begin position="402"/>
        <end position="412"/>
    </location>
</feature>
<keyword evidence="3" id="KW-1185">Reference proteome</keyword>
<feature type="region of interest" description="Disordered" evidence="1">
    <location>
        <begin position="1412"/>
        <end position="1440"/>
    </location>
</feature>
<dbReference type="GO" id="GO:0042752">
    <property type="term" value="P:regulation of circadian rhythm"/>
    <property type="evidence" value="ECO:0007669"/>
    <property type="project" value="InterPro"/>
</dbReference>
<feature type="region of interest" description="Disordered" evidence="1">
    <location>
        <begin position="543"/>
        <end position="575"/>
    </location>
</feature>
<feature type="compositionally biased region" description="Basic and acidic residues" evidence="1">
    <location>
        <begin position="42"/>
        <end position="73"/>
    </location>
</feature>
<reference evidence="2" key="1">
    <citation type="submission" date="2022-05" db="EMBL/GenBank/DDBJ databases">
        <title>The Musa troglodytarum L. genome provides insights into the mechanism of non-climacteric behaviour and enrichment of carotenoids.</title>
        <authorList>
            <person name="Wang J."/>
        </authorList>
    </citation>
    <scope>NUCLEOTIDE SEQUENCE</scope>
    <source>
        <tissue evidence="2">Leaf</tissue>
    </source>
</reference>
<feature type="region of interest" description="Disordered" evidence="1">
    <location>
        <begin position="1"/>
        <end position="154"/>
    </location>
</feature>
<feature type="compositionally biased region" description="Polar residues" evidence="1">
    <location>
        <begin position="1175"/>
        <end position="1191"/>
    </location>
</feature>
<feature type="compositionally biased region" description="Polar residues" evidence="1">
    <location>
        <begin position="1131"/>
        <end position="1142"/>
    </location>
</feature>
<feature type="region of interest" description="Disordered" evidence="1">
    <location>
        <begin position="1112"/>
        <end position="1228"/>
    </location>
</feature>
<sequence length="1681" mass="179612">MERNREARRGTIPAAAANGVGVGVGGGGLSRRRQRNNSGFRDSPEKDGRMEMPETSRLRDRGVKKDRDRDRSGRSKRRRGDRLLLGSNRDRDDAEESSEESIDQDEDDEDEDLSVPVRLPPSSPPLLNPLVASSPQQNNHHHQHQQLSRKTFPPKVVKWKADEMIGFTVPRKARSAATKRTHETAPVLGAGGGGGGGEQITGQTSISPSRLSPASTSQLSPSSSNGSLRKKMKPISGAKHRPPKMSKSASLSQDEIEIEVAEVLYGMTRQFESLPEQDNHKLEARDVDGGSGNETKSRVSSPSSMSPSPAALPSSNLYSIPTPLPTIAPKRKRPRPVKFDEEGPTSPVPSIAKVDSDNQIRTEASSPRSEKNVAFNALKNGSGSIDVLASQDGLSVVQQQESAKKEKNKIQDLHPLTTISNTGDKMENKQELVSPVKGSARTDLDATATKIVLDSPKEKLKIDLMAPPPGKLSPERDDFDPGQKLQGTNVEMASKVNKDKAEAKPAESTLMRDEQQIEKSAQKDIDPKKQIVITQNLDLQVDLGKPKKDDSGFDKVQIHKQQVKDSKVEPKQEKSASASLLHMPLTVGTWPGVFPPFGYMGQVPSVQAVVATDRNADPSGSLQPPAFLQMHPRPKRCARHCYVAQMISNHQKFARMNCFWTAAAGATPLYGAKPYNPNMVPPSDAAIPINPMQGSFPGANMGALQDTKGTPELTSYTGNISQEKMQIMDTAQRKPLILQQMPQSGSANNTPHGPAFVFPVNQQQAAAASSRPGAAKASVGSGAELRASGALNSAVGSCGGGGSANPVNVSFGSLPPNEAQYLAFLQNNVYPFPIPAHITGAPSFRGTSNPQAMPFFYPPHMLHPSQIRPPQQQPAGPLPHVQQSHQSPITLSGPSLQKHLQQLYHVGGGGSGAAGASSNGFPAINQQQDLLSQHAHPKECNKGMEDNLPTANAARKMCNNGVHRDKQPINHQAQQKQNMKVELTPPQAFTIPFASFGGSGTAIPGLDFSSVAQNHAITQSLPEMSKHGYHQIGTAAVAAAAQATEQKVHQVSEDGKSVARELMNTNVSGEEGRKIMAASKGPQHSLSFAKGDGESSISSVLNNSVIDISSRSVNPIQSPANGNRSADRSAGTATTTTLVPNSQPQQQHLIHLQQQQLQMQHHPASSRSKPSASSNNTNIHPESLPGGSTITKFPHALTGFSQALGQGGSPIQWPQGKTSAGRGVDPSAVTPTQVMMNNVLQLQGRTTQQPFTAQSHQTQISFGMNSNKVVPPGGQHLSGACGSPSPSSATIAVGSPSSSVSKSAGGSPSASASKKPSSQTSAVLLHQQSSVKQSASSSSSKSITMGNPNVLPILGHPQKVPPPAPSSNSKLQQQPQQPKQQAFSEAQLFFSNSHMQQVQCVQSSGSAPIAAQYYQKRQSESQTRQSQQQQQQSSTSSSAGMLSLCAPSTLTLAGVSATSDPAKAMAAANSMKGLPPPSFFNATQLAAAAQSASGSPRHPMSATFTYMSMPPFSMKPSTDHKPGYLTPWSQVLNSLLPNIDRHHGHRSHDHQMVHGFFKHKNLPVHAFLSSGRWYKKEKSEEHSPSHHWPLLATESRQRTWDHELLARDADGPIPTDGRSPGVAAAVILDPSSRGQERMPAEEACTLLHQQPRRTAVNGRGGLVGLLTPEKKKACSELQSAW</sequence>
<feature type="compositionally biased region" description="Basic residues" evidence="1">
    <location>
        <begin position="228"/>
        <end position="244"/>
    </location>
</feature>
<feature type="compositionally biased region" description="Low complexity" evidence="1">
    <location>
        <begin position="1278"/>
        <end position="1318"/>
    </location>
</feature>
<feature type="region of interest" description="Disordered" evidence="1">
    <location>
        <begin position="399"/>
        <end position="439"/>
    </location>
</feature>
<feature type="compositionally biased region" description="Basic and acidic residues" evidence="1">
    <location>
        <begin position="496"/>
        <end position="524"/>
    </location>
</feature>
<feature type="compositionally biased region" description="Basic and acidic residues" evidence="1">
    <location>
        <begin position="544"/>
        <end position="574"/>
    </location>
</feature>
<evidence type="ECO:0000313" key="3">
    <source>
        <dbReference type="Proteomes" id="UP001055439"/>
    </source>
</evidence>
<dbReference type="InterPro" id="IPR039317">
    <property type="entry name" value="TIC"/>
</dbReference>